<reference evidence="1 2" key="1">
    <citation type="submission" date="2017-09" db="EMBL/GenBank/DDBJ databases">
        <authorList>
            <person name="Ehlers B."/>
            <person name="Leendertz F.H."/>
        </authorList>
    </citation>
    <scope>NUCLEOTIDE SEQUENCE [LARGE SCALE GENOMIC DNA]</scope>
    <source>
        <strain evidence="1 2">CGMCC 4.6857</strain>
    </source>
</reference>
<keyword evidence="2" id="KW-1185">Reference proteome</keyword>
<dbReference type="EMBL" id="OBDY01000008">
    <property type="protein sequence ID" value="SNY47828.1"/>
    <property type="molecule type" value="Genomic_DNA"/>
</dbReference>
<evidence type="ECO:0008006" key="3">
    <source>
        <dbReference type="Google" id="ProtNLM"/>
    </source>
</evidence>
<dbReference type="Proteomes" id="UP000219612">
    <property type="component" value="Unassembled WGS sequence"/>
</dbReference>
<organism evidence="1 2">
    <name type="scientific">Paractinoplanes atraurantiacus</name>
    <dbReference type="NCBI Taxonomy" id="1036182"/>
    <lineage>
        <taxon>Bacteria</taxon>
        <taxon>Bacillati</taxon>
        <taxon>Actinomycetota</taxon>
        <taxon>Actinomycetes</taxon>
        <taxon>Micromonosporales</taxon>
        <taxon>Micromonosporaceae</taxon>
        <taxon>Paractinoplanes</taxon>
    </lineage>
</organism>
<dbReference type="AlphaFoldDB" id="A0A285IIN2"/>
<gene>
    <name evidence="1" type="ORF">SAMN05421748_108223</name>
</gene>
<sequence>MRWWGRAECPVREVERDWIETSLDWMIGEFGRERLLGTVVLPTDEFFPGVYRGSRDDVRSVFRRVCRHMGVDPARIDLEHDADDEDDGLASYVPLTRRWNVAAGHHRVRNGRSVIGIRDDKAAEPMALVATIAHELGHAILLNDERGAGGNGGAGGSGGLRIDPEREDHEPLTDLLTVFFGMGIFAANAAFEFNRHEAGYRTSRLGYLTEPMYGYALARYAWLRGEPDPMWARCLDTNPRVYLKRGLRYLGRNPV</sequence>
<evidence type="ECO:0000313" key="2">
    <source>
        <dbReference type="Proteomes" id="UP000219612"/>
    </source>
</evidence>
<accession>A0A285IIN2</accession>
<name>A0A285IIN2_9ACTN</name>
<evidence type="ECO:0000313" key="1">
    <source>
        <dbReference type="EMBL" id="SNY47828.1"/>
    </source>
</evidence>
<dbReference type="OrthoDB" id="2041998at2"/>
<protein>
    <recommendedName>
        <fullName evidence="3">IrrE N-terminal-like domain-containing protein</fullName>
    </recommendedName>
</protein>
<proteinExistence type="predicted"/>
<dbReference type="RefSeq" id="WP_143234771.1">
    <property type="nucleotide sequence ID" value="NZ_OBDY01000008.1"/>
</dbReference>